<reference evidence="1" key="1">
    <citation type="submission" date="2021-01" db="EMBL/GenBank/DDBJ databases">
        <title>Adiantum capillus-veneris genome.</title>
        <authorList>
            <person name="Fang Y."/>
            <person name="Liao Q."/>
        </authorList>
    </citation>
    <scope>NUCLEOTIDE SEQUENCE</scope>
    <source>
        <strain evidence="1">H3</strain>
        <tissue evidence="1">Leaf</tissue>
    </source>
</reference>
<organism evidence="1 2">
    <name type="scientific">Adiantum capillus-veneris</name>
    <name type="common">Maidenhair fern</name>
    <dbReference type="NCBI Taxonomy" id="13818"/>
    <lineage>
        <taxon>Eukaryota</taxon>
        <taxon>Viridiplantae</taxon>
        <taxon>Streptophyta</taxon>
        <taxon>Embryophyta</taxon>
        <taxon>Tracheophyta</taxon>
        <taxon>Polypodiopsida</taxon>
        <taxon>Polypodiidae</taxon>
        <taxon>Polypodiales</taxon>
        <taxon>Pteridineae</taxon>
        <taxon>Pteridaceae</taxon>
        <taxon>Vittarioideae</taxon>
        <taxon>Adiantum</taxon>
    </lineage>
</organism>
<evidence type="ECO:0000313" key="2">
    <source>
        <dbReference type="Proteomes" id="UP000886520"/>
    </source>
</evidence>
<dbReference type="Proteomes" id="UP000886520">
    <property type="component" value="Chromosome 22"/>
</dbReference>
<protein>
    <submittedName>
        <fullName evidence="1">Uncharacterized protein</fullName>
    </submittedName>
</protein>
<gene>
    <name evidence="1" type="ORF">GOP47_0023027</name>
</gene>
<proteinExistence type="predicted"/>
<accession>A0A9D4U6P9</accession>
<dbReference type="EMBL" id="JABFUD020000022">
    <property type="protein sequence ID" value="KAI5062488.1"/>
    <property type="molecule type" value="Genomic_DNA"/>
</dbReference>
<comment type="caution">
    <text evidence="1">The sequence shown here is derived from an EMBL/GenBank/DDBJ whole genome shotgun (WGS) entry which is preliminary data.</text>
</comment>
<evidence type="ECO:0000313" key="1">
    <source>
        <dbReference type="EMBL" id="KAI5062488.1"/>
    </source>
</evidence>
<dbReference type="AlphaFoldDB" id="A0A9D4U6P9"/>
<keyword evidence="2" id="KW-1185">Reference proteome</keyword>
<sequence length="181" mass="20508">MYLSFVSDATMGSMHLWFTEMNLSFTYSACFWSCLTVEGLGSLTTLQEFCLGLCSPCFSLSSKTRFQAVKHATRLDITKVKSLFKSVKNYQLWLYFLNFPLRLNLRATLKSFCFHMNGPGRRLDWPPMIGGEHGCEIELAVSRTEPFWANDHYRPVQETQSGMGCFGARLAGGTPLQCMLP</sequence>
<name>A0A9D4U6P9_ADICA</name>